<sequence>MTLGEFIKKIRLNSALSQELFAKEFEVSFTTINRWENDKSKPRKKQIEQLKKLSSNHDKKLLDKILHEEKPTAYALFAGGGGFHLGMEKYFDILVANDIEPTAEKTHKRNWPNLPFLLEDIRKVESKKLLQLANNKKPDVIFGGPPCQGFSTLGTKMSADPRNVLFNHYVRLVSELNPKAFVFENVKALTTMYKGQFRDNIIKEFSNLGYKVYEKILNTADYGVPQFRERVFIFGTKNDQPFKFPTITHGNEKKLTPYNTVGKAINDLVKKGTNFCENHLALNHSDKVVERYKYIPEGGRLPAPEELPKEIRRKNFGNTYKRLDRKKPSLTMVPGNNAFPVHPTLNRSLTPREAARIQTFPDTHKFVGDRRRQCILVGNAVPPLMAELIGKEVINHLNGDTKLEEADKQVLLIQESKEDKFNDKIIPYKKLKKLKAKDGFIDLFCGAGGFTIGFSKSGWKPLLSADFNKSVAETHKENFPFIPFVSSDLALEESKKLILDKFENEDIGLIVGGPPCQGFSMFGKRRFVNTKGYNPHSDPRNALVYSFLDIVNKIRPRWFLMENVSGLANLDKGLFLKSLIEEFKNIGYDNTEFKILNAADYGVPQKRKRLVIIGNRTGHIIPWPKKKYFETPKDWQNKYRTVGEVITDLAKESSYEKQTCHVPMKHKPLLVERYKHIEEGKKLNVDKLPEHLQKGYRTDKVKNYSHVFKRLHRNQASTTMVPGHNAFPIHPWLNRALTVREAARIQTFPDEIEFMGSRQNQCIQVGNAFPPLLAEILGECIKKAEKNNWFPGEVPKSAWYAQLEKPENVELELNFEKV</sequence>
<dbReference type="PROSITE" id="PS51679">
    <property type="entry name" value="SAM_MT_C5"/>
    <property type="match status" value="2"/>
</dbReference>
<dbReference type="PRINTS" id="PR00105">
    <property type="entry name" value="C5METTRFRASE"/>
</dbReference>
<dbReference type="Gene3D" id="3.90.120.10">
    <property type="entry name" value="DNA Methylase, subunit A, domain 2"/>
    <property type="match status" value="2"/>
</dbReference>
<dbReference type="SUPFAM" id="SSF53335">
    <property type="entry name" value="S-adenosyl-L-methionine-dependent methyltransferases"/>
    <property type="match status" value="2"/>
</dbReference>
<keyword evidence="1 6" id="KW-0489">Methyltransferase</keyword>
<keyword evidence="11" id="KW-1185">Reference proteome</keyword>
<dbReference type="RefSeq" id="WP_136844556.1">
    <property type="nucleotide sequence ID" value="NZ_SUPL01000007.1"/>
</dbReference>
<dbReference type="GO" id="GO:0003677">
    <property type="term" value="F:DNA binding"/>
    <property type="evidence" value="ECO:0007669"/>
    <property type="project" value="InterPro"/>
</dbReference>
<dbReference type="GO" id="GO:0009307">
    <property type="term" value="P:DNA restriction-modification system"/>
    <property type="evidence" value="ECO:0007669"/>
    <property type="project" value="UniProtKB-KW"/>
</dbReference>
<dbReference type="Pfam" id="PF01381">
    <property type="entry name" value="HTH_3"/>
    <property type="match status" value="1"/>
</dbReference>
<feature type="active site" evidence="6">
    <location>
        <position position="147"/>
    </location>
</feature>
<evidence type="ECO:0000256" key="4">
    <source>
        <dbReference type="ARBA" id="ARBA00022747"/>
    </source>
</evidence>
<dbReference type="NCBIfam" id="TIGR00675">
    <property type="entry name" value="dcm"/>
    <property type="match status" value="2"/>
</dbReference>
<dbReference type="EC" id="2.1.1.37" evidence="8"/>
<organism evidence="10 11">
    <name type="scientific">Pontimicrobium aquaticum</name>
    <dbReference type="NCBI Taxonomy" id="2565367"/>
    <lineage>
        <taxon>Bacteria</taxon>
        <taxon>Pseudomonadati</taxon>
        <taxon>Bacteroidota</taxon>
        <taxon>Flavobacteriia</taxon>
        <taxon>Flavobacteriales</taxon>
        <taxon>Flavobacteriaceae</taxon>
        <taxon>Pontimicrobium</taxon>
    </lineage>
</organism>
<name>A0A4U0EPG9_9FLAO</name>
<dbReference type="Pfam" id="PF00145">
    <property type="entry name" value="DNA_methylase"/>
    <property type="match status" value="2"/>
</dbReference>
<dbReference type="CDD" id="cd00315">
    <property type="entry name" value="Cyt_C5_DNA_methylase"/>
    <property type="match status" value="1"/>
</dbReference>
<evidence type="ECO:0000256" key="7">
    <source>
        <dbReference type="RuleBase" id="RU000416"/>
    </source>
</evidence>
<evidence type="ECO:0000256" key="1">
    <source>
        <dbReference type="ARBA" id="ARBA00022603"/>
    </source>
</evidence>
<feature type="domain" description="HTH cro/C1-type" evidence="9">
    <location>
        <begin position="7"/>
        <end position="50"/>
    </location>
</feature>
<evidence type="ECO:0000313" key="10">
    <source>
        <dbReference type="EMBL" id="TJY33378.1"/>
    </source>
</evidence>
<dbReference type="OrthoDB" id="32195at2"/>
<dbReference type="SUPFAM" id="SSF47413">
    <property type="entry name" value="lambda repressor-like DNA-binding domains"/>
    <property type="match status" value="1"/>
</dbReference>
<dbReference type="Gene3D" id="3.40.50.150">
    <property type="entry name" value="Vaccinia Virus protein VP39"/>
    <property type="match status" value="2"/>
</dbReference>
<dbReference type="InterPro" id="IPR029063">
    <property type="entry name" value="SAM-dependent_MTases_sf"/>
</dbReference>
<dbReference type="InterPro" id="IPR018117">
    <property type="entry name" value="C5_DNA_meth_AS"/>
</dbReference>
<dbReference type="AlphaFoldDB" id="A0A4U0EPG9"/>
<evidence type="ECO:0000256" key="5">
    <source>
        <dbReference type="ARBA" id="ARBA00047422"/>
    </source>
</evidence>
<keyword evidence="3 6" id="KW-0949">S-adenosyl-L-methionine</keyword>
<dbReference type="InterPro" id="IPR010982">
    <property type="entry name" value="Lambda_DNA-bd_dom_sf"/>
</dbReference>
<proteinExistence type="inferred from homology"/>
<dbReference type="EMBL" id="SUPL01000007">
    <property type="protein sequence ID" value="TJY33378.1"/>
    <property type="molecule type" value="Genomic_DNA"/>
</dbReference>
<dbReference type="GO" id="GO:0003886">
    <property type="term" value="F:DNA (cytosine-5-)-methyltransferase activity"/>
    <property type="evidence" value="ECO:0007669"/>
    <property type="project" value="UniProtKB-EC"/>
</dbReference>
<evidence type="ECO:0000256" key="3">
    <source>
        <dbReference type="ARBA" id="ARBA00022691"/>
    </source>
</evidence>
<dbReference type="PANTHER" id="PTHR10629">
    <property type="entry name" value="CYTOSINE-SPECIFIC METHYLTRANSFERASE"/>
    <property type="match status" value="1"/>
</dbReference>
<evidence type="ECO:0000313" key="11">
    <source>
        <dbReference type="Proteomes" id="UP000307657"/>
    </source>
</evidence>
<gene>
    <name evidence="10" type="primary">dcm</name>
    <name evidence="10" type="ORF">E5167_12825</name>
</gene>
<dbReference type="Proteomes" id="UP000307657">
    <property type="component" value="Unassembled WGS sequence"/>
</dbReference>
<keyword evidence="2 6" id="KW-0808">Transferase</keyword>
<dbReference type="PROSITE" id="PS50943">
    <property type="entry name" value="HTH_CROC1"/>
    <property type="match status" value="1"/>
</dbReference>
<reference evidence="10 11" key="1">
    <citation type="submission" date="2019-04" db="EMBL/GenBank/DDBJ databases">
        <title>Lacinutrix sp. nov., isolated from marine water.</title>
        <authorList>
            <person name="Kim W."/>
        </authorList>
    </citation>
    <scope>NUCLEOTIDE SEQUENCE [LARGE SCALE GENOMIC DNA]</scope>
    <source>
        <strain evidence="10 11">CAU 1491</strain>
    </source>
</reference>
<dbReference type="GO" id="GO:0032259">
    <property type="term" value="P:methylation"/>
    <property type="evidence" value="ECO:0007669"/>
    <property type="project" value="UniProtKB-KW"/>
</dbReference>
<dbReference type="PANTHER" id="PTHR10629:SF52">
    <property type="entry name" value="DNA (CYTOSINE-5)-METHYLTRANSFERASE 1"/>
    <property type="match status" value="1"/>
</dbReference>
<keyword evidence="4" id="KW-0680">Restriction system</keyword>
<comment type="catalytic activity">
    <reaction evidence="5 8">
        <text>a 2'-deoxycytidine in DNA + S-adenosyl-L-methionine = a 5-methyl-2'-deoxycytidine in DNA + S-adenosyl-L-homocysteine + H(+)</text>
        <dbReference type="Rhea" id="RHEA:13681"/>
        <dbReference type="Rhea" id="RHEA-COMP:11369"/>
        <dbReference type="Rhea" id="RHEA-COMP:11370"/>
        <dbReference type="ChEBI" id="CHEBI:15378"/>
        <dbReference type="ChEBI" id="CHEBI:57856"/>
        <dbReference type="ChEBI" id="CHEBI:59789"/>
        <dbReference type="ChEBI" id="CHEBI:85452"/>
        <dbReference type="ChEBI" id="CHEBI:85454"/>
        <dbReference type="EC" id="2.1.1.37"/>
    </reaction>
</comment>
<dbReference type="Gene3D" id="1.10.260.40">
    <property type="entry name" value="lambda repressor-like DNA-binding domains"/>
    <property type="match status" value="1"/>
</dbReference>
<dbReference type="InterPro" id="IPR050390">
    <property type="entry name" value="C5-Methyltransferase"/>
</dbReference>
<evidence type="ECO:0000256" key="8">
    <source>
        <dbReference type="RuleBase" id="RU000417"/>
    </source>
</evidence>
<accession>A0A4U0EPG9</accession>
<protein>
    <recommendedName>
        <fullName evidence="8">Cytosine-specific methyltransferase</fullName>
        <ecNumber evidence="8">2.1.1.37</ecNumber>
    </recommendedName>
</protein>
<comment type="caution">
    <text evidence="10">The sequence shown here is derived from an EMBL/GenBank/DDBJ whole genome shotgun (WGS) entry which is preliminary data.</text>
</comment>
<dbReference type="InterPro" id="IPR001387">
    <property type="entry name" value="Cro/C1-type_HTH"/>
</dbReference>
<evidence type="ECO:0000259" key="9">
    <source>
        <dbReference type="PROSITE" id="PS50943"/>
    </source>
</evidence>
<evidence type="ECO:0000256" key="2">
    <source>
        <dbReference type="ARBA" id="ARBA00022679"/>
    </source>
</evidence>
<comment type="similarity">
    <text evidence="6 7">Belongs to the class I-like SAM-binding methyltransferase superfamily. C5-methyltransferase family.</text>
</comment>
<feature type="active site" evidence="6">
    <location>
        <position position="516"/>
    </location>
</feature>
<dbReference type="CDD" id="cd00093">
    <property type="entry name" value="HTH_XRE"/>
    <property type="match status" value="1"/>
</dbReference>
<dbReference type="PROSITE" id="PS00094">
    <property type="entry name" value="C5_MTASE_1"/>
    <property type="match status" value="1"/>
</dbReference>
<dbReference type="InterPro" id="IPR001525">
    <property type="entry name" value="C5_MeTfrase"/>
</dbReference>
<evidence type="ECO:0000256" key="6">
    <source>
        <dbReference type="PROSITE-ProRule" id="PRU01016"/>
    </source>
</evidence>